<dbReference type="PROSITE" id="PS50164">
    <property type="entry name" value="GIY_YIG"/>
    <property type="match status" value="1"/>
</dbReference>
<dbReference type="InterPro" id="IPR000305">
    <property type="entry name" value="GIY-YIG_endonuc"/>
</dbReference>
<evidence type="ECO:0000313" key="6">
    <source>
        <dbReference type="EMBL" id="KOB86931.1"/>
    </source>
</evidence>
<reference evidence="7" key="1">
    <citation type="submission" date="2006-09" db="EMBL/GenBank/DDBJ databases">
        <title>Annotation of Plasmodium falciparum Dd2.</title>
        <authorList>
            <consortium name="The Broad Institute Genome Sequencing Platform"/>
            <person name="Volkman S.K."/>
            <person name="Neafsey D.E."/>
            <person name="Dash A.P."/>
            <person name="Chitnis C.E."/>
            <person name="Hartl D.L."/>
            <person name="Young S.K."/>
            <person name="Zeng Q."/>
            <person name="Koehrsen M."/>
            <person name="Alvarado L."/>
            <person name="Berlin A."/>
            <person name="Borenstein D."/>
            <person name="Chapman S.B."/>
            <person name="Chen Z."/>
            <person name="Engels R."/>
            <person name="Freedman E."/>
            <person name="Gellesch M."/>
            <person name="Goldberg J."/>
            <person name="Griggs A."/>
            <person name="Gujja S."/>
            <person name="Heilman E.R."/>
            <person name="Heiman D.I."/>
            <person name="Howarth C."/>
            <person name="Jen D."/>
            <person name="Larson L."/>
            <person name="Mehta T."/>
            <person name="Neiman D."/>
            <person name="Park D."/>
            <person name="Pearson M."/>
            <person name="Roberts A."/>
            <person name="Saif S."/>
            <person name="Shea T."/>
            <person name="Shenoy N."/>
            <person name="Sisk P."/>
            <person name="Stolte C."/>
            <person name="Sykes S."/>
            <person name="Walk T."/>
            <person name="White J."/>
            <person name="Yandava C."/>
            <person name="Haas B."/>
            <person name="Henn M.R."/>
            <person name="Nusbaum C."/>
            <person name="Birren B."/>
        </authorList>
    </citation>
    <scope>NUCLEOTIDE SEQUENCE [LARGE SCALE GENOMIC DNA]</scope>
</reference>
<dbReference type="AlphaFoldDB" id="A0A0L7M235"/>
<dbReference type="GO" id="GO:0030983">
    <property type="term" value="F:mismatched DNA binding"/>
    <property type="evidence" value="ECO:0007669"/>
    <property type="project" value="InterPro"/>
</dbReference>
<dbReference type="InterPro" id="IPR035901">
    <property type="entry name" value="GIY-YIG_endonuc_sf"/>
</dbReference>
<evidence type="ECO:0000256" key="1">
    <source>
        <dbReference type="ARBA" id="ARBA00006271"/>
    </source>
</evidence>
<dbReference type="KEGG" id="pfd:PFDG_02864"/>
<keyword evidence="2" id="KW-0547">Nucleotide-binding</keyword>
<sequence>MNYEENNKISNRHINNVNNNIEDNQNVEINKNVEDNNIEKIKNKNIIDNNFEYSFSSYCTPLNIFTSYNMGIYKQNNHYENKSNFLFYNIIDINNNNSNSINISESLEFFKNIFLFYPPFEVTKHIRYINEYIKKNVKDLIIPNVKPFKNNIIISLLSNLKADHHILKKILVNIDAVLNCIRNYDFSLLVSIFNVLNHQNSFKLNIIKFYELLMNIQKIMKDNLDLGLFSKFSYQSDIQAFNDFVIYHENDVHNIINEKLITEENKELEKSRTDLLNTIISNYSECDKTKNAYKDINLLNKIIKIDNANDIIGIRKNIQKKKNKNEQISDFFHPLNKKSDVMKNLYVTQDVQNKIKTYLFSIYKKKKKINEIIHNINIQLIAMRGVKLSPCDEKKILENIDKDSAEEIKKMYKEKNYVNDSITYIIGAKPYNIIKHNLIKYDFFLKKKNFILLTGKNMSGKTTLSFTILSILFLSNLGMYAPCDENSIIGKFREFYSLKNVNYQEQIENMSLFREQAYYINSVIEEIKENYSVDKRPTREKEIFIVLDEPCIATTPVDNAISDYLKNYCGIIITHNYDLLNKICQSENIVFKRISKDINYLKEQDNKIVGKLEDGICKNSEALETCRYTNIDPHVLNLLNVYEKKYKFIHNLSNTLYTKFLEYIQYRKDGKCLNDFFDQYINDIIKQKSDKHEIQYNTPSNMENNYNSYSSNDQKNYISENHKYDYNYDIDYIKDKELKNIINSNNNIQEFLNNYDKTRIHNDNPTNHKPDQYDNSLVYDDKLNVIIKKIEEASNKKVIKIGMNEEVPIYYKNKSIVYILCIFSKDENDPYFYIGISDNISERIKCHTRNLLNNKNLLKNPKKNNLLNYKYDWTKFYILLFHVDNKMVASKYEKDLSNLLKNNYNILSK</sequence>
<dbReference type="Proteomes" id="UP000054282">
    <property type="component" value="Unassembled WGS sequence"/>
</dbReference>
<dbReference type="GO" id="GO:0140664">
    <property type="term" value="F:ATP-dependent DNA damage sensor activity"/>
    <property type="evidence" value="ECO:0007669"/>
    <property type="project" value="InterPro"/>
</dbReference>
<evidence type="ECO:0000256" key="3">
    <source>
        <dbReference type="ARBA" id="ARBA00022840"/>
    </source>
</evidence>
<evidence type="ECO:0000256" key="2">
    <source>
        <dbReference type="ARBA" id="ARBA00022741"/>
    </source>
</evidence>
<gene>
    <name evidence="6" type="ORF">PFDG_02864</name>
</gene>
<dbReference type="InterPro" id="IPR000432">
    <property type="entry name" value="DNA_mismatch_repair_MutS_C"/>
</dbReference>
<proteinExistence type="inferred from homology"/>
<feature type="domain" description="GIY-YIG" evidence="5">
    <location>
        <begin position="813"/>
        <end position="906"/>
    </location>
</feature>
<dbReference type="SMART" id="SM00534">
    <property type="entry name" value="MUTSac"/>
    <property type="match status" value="1"/>
</dbReference>
<name>A0A0L7M235_PLAF4</name>
<reference evidence="7" key="2">
    <citation type="submission" date="2006-09" db="EMBL/GenBank/DDBJ databases">
        <title>The genome sequence of Plasmodium falciparum Dd2.</title>
        <authorList>
            <consortium name="The Broad Institute Genome Sequencing Platform"/>
            <person name="Birren B."/>
            <person name="Lander E."/>
            <person name="Galagan J."/>
            <person name="Nusbaum C."/>
            <person name="Devon K."/>
            <person name="Henn M."/>
            <person name="Jaffe D."/>
            <person name="Butler J."/>
            <person name="Alvarez P."/>
            <person name="Gnerre S."/>
            <person name="Grabherr M."/>
            <person name="Kleber M."/>
            <person name="Mauceli E."/>
            <person name="Brockman W."/>
            <person name="MacCallum I.A."/>
            <person name="Rounsley S."/>
            <person name="Young S."/>
            <person name="LaButti K."/>
            <person name="Pushparaj V."/>
            <person name="DeCaprio D."/>
            <person name="Crawford M."/>
            <person name="Koehrsen M."/>
            <person name="Engels R."/>
            <person name="Montgomery P."/>
            <person name="Pearson M."/>
            <person name="Howarth C."/>
            <person name="Larson L."/>
            <person name="Luoma S."/>
            <person name="White J."/>
            <person name="Kodira C."/>
            <person name="Zeng Q."/>
            <person name="O'Leary S."/>
            <person name="Yandava C."/>
            <person name="Alvarado L."/>
            <person name="Wirth D."/>
            <person name="Volkman S."/>
            <person name="Hartl D."/>
        </authorList>
    </citation>
    <scope>NUCLEOTIDE SEQUENCE [LARGE SCALE GENOMIC DNA]</scope>
</reference>
<evidence type="ECO:0000259" key="5">
    <source>
        <dbReference type="PROSITE" id="PS50164"/>
    </source>
</evidence>
<comment type="similarity">
    <text evidence="1">Belongs to the DNA mismatch repair MutS family.</text>
</comment>
<protein>
    <recommendedName>
        <fullName evidence="5">GIY-YIG domain-containing protein</fullName>
    </recommendedName>
</protein>
<dbReference type="Gene3D" id="3.40.50.300">
    <property type="entry name" value="P-loop containing nucleotide triphosphate hydrolases"/>
    <property type="match status" value="1"/>
</dbReference>
<dbReference type="GO" id="GO:0005634">
    <property type="term" value="C:nucleus"/>
    <property type="evidence" value="ECO:0007669"/>
    <property type="project" value="TreeGrafter"/>
</dbReference>
<dbReference type="GO" id="GO:0006298">
    <property type="term" value="P:mismatch repair"/>
    <property type="evidence" value="ECO:0007669"/>
    <property type="project" value="InterPro"/>
</dbReference>
<keyword evidence="4" id="KW-0238">DNA-binding</keyword>
<dbReference type="SUPFAM" id="SSF82771">
    <property type="entry name" value="GIY-YIG endonuclease"/>
    <property type="match status" value="1"/>
</dbReference>
<dbReference type="InterPro" id="IPR045076">
    <property type="entry name" value="MutS"/>
</dbReference>
<dbReference type="SUPFAM" id="SSF52540">
    <property type="entry name" value="P-loop containing nucleoside triphosphate hydrolases"/>
    <property type="match status" value="1"/>
</dbReference>
<organism evidence="6 7">
    <name type="scientific">Plasmodium falciparum (isolate Dd2)</name>
    <dbReference type="NCBI Taxonomy" id="57267"/>
    <lineage>
        <taxon>Eukaryota</taxon>
        <taxon>Sar</taxon>
        <taxon>Alveolata</taxon>
        <taxon>Apicomplexa</taxon>
        <taxon>Aconoidasida</taxon>
        <taxon>Haemosporida</taxon>
        <taxon>Plasmodiidae</taxon>
        <taxon>Plasmodium</taxon>
        <taxon>Plasmodium (Laverania)</taxon>
    </lineage>
</organism>
<dbReference type="OrthoDB" id="10252754at2759"/>
<dbReference type="PANTHER" id="PTHR11361">
    <property type="entry name" value="DNA MISMATCH REPAIR PROTEIN MUTS FAMILY MEMBER"/>
    <property type="match status" value="1"/>
</dbReference>
<evidence type="ECO:0000313" key="7">
    <source>
        <dbReference type="Proteomes" id="UP000054282"/>
    </source>
</evidence>
<evidence type="ECO:0000256" key="4">
    <source>
        <dbReference type="ARBA" id="ARBA00023125"/>
    </source>
</evidence>
<dbReference type="InterPro" id="IPR027417">
    <property type="entry name" value="P-loop_NTPase"/>
</dbReference>
<dbReference type="PANTHER" id="PTHR11361:SF20">
    <property type="entry name" value="MUTS PROTEIN HOMOLOG 5"/>
    <property type="match status" value="1"/>
</dbReference>
<dbReference type="GO" id="GO:0005524">
    <property type="term" value="F:ATP binding"/>
    <property type="evidence" value="ECO:0007669"/>
    <property type="project" value="UniProtKB-KW"/>
</dbReference>
<keyword evidence="3" id="KW-0067">ATP-binding</keyword>
<dbReference type="GO" id="GO:0051026">
    <property type="term" value="P:chiasma assembly"/>
    <property type="evidence" value="ECO:0007669"/>
    <property type="project" value="TreeGrafter"/>
</dbReference>
<dbReference type="EMBL" id="DS016406">
    <property type="protein sequence ID" value="KOB86931.1"/>
    <property type="molecule type" value="Genomic_DNA"/>
</dbReference>
<accession>A0A0L7M235</accession>